<dbReference type="Pfam" id="PF00550">
    <property type="entry name" value="PP-binding"/>
    <property type="match status" value="2"/>
</dbReference>
<dbReference type="Gene3D" id="3.40.50.980">
    <property type="match status" value="4"/>
</dbReference>
<dbReference type="InterPro" id="IPR010071">
    <property type="entry name" value="AA_adenyl_dom"/>
</dbReference>
<dbReference type="NCBIfam" id="NF003417">
    <property type="entry name" value="PRK04813.1"/>
    <property type="match status" value="3"/>
</dbReference>
<keyword evidence="3" id="KW-0596">Phosphopantetheine</keyword>
<feature type="domain" description="Carrier" evidence="5">
    <location>
        <begin position="1007"/>
        <end position="1082"/>
    </location>
</feature>
<dbReference type="GO" id="GO:0008610">
    <property type="term" value="P:lipid biosynthetic process"/>
    <property type="evidence" value="ECO:0007669"/>
    <property type="project" value="UniProtKB-ARBA"/>
</dbReference>
<dbReference type="CDD" id="cd05930">
    <property type="entry name" value="A_NRPS"/>
    <property type="match status" value="1"/>
</dbReference>
<evidence type="ECO:0000259" key="5">
    <source>
        <dbReference type="PROSITE" id="PS50075"/>
    </source>
</evidence>
<organism evidence="6">
    <name type="scientific">Planktothrix rubescens No108</name>
    <dbReference type="NCBI Taxonomy" id="282442"/>
    <lineage>
        <taxon>Bacteria</taxon>
        <taxon>Bacillati</taxon>
        <taxon>Cyanobacteriota</taxon>
        <taxon>Cyanophyceae</taxon>
        <taxon>Oscillatoriophycideae</taxon>
        <taxon>Oscillatoriales</taxon>
        <taxon>Microcoleaceae</taxon>
        <taxon>Planktothrix</taxon>
    </lineage>
</organism>
<evidence type="ECO:0000313" key="6">
    <source>
        <dbReference type="EMBL" id="AQY60317.1"/>
    </source>
</evidence>
<dbReference type="InterPro" id="IPR023213">
    <property type="entry name" value="CAT-like_dom_sf"/>
</dbReference>
<dbReference type="SUPFAM" id="SSF53335">
    <property type="entry name" value="S-adenosyl-L-methionine-dependent methyltransferases"/>
    <property type="match status" value="1"/>
</dbReference>
<dbReference type="InterPro" id="IPR025110">
    <property type="entry name" value="AMP-bd_C"/>
</dbReference>
<dbReference type="Gene3D" id="3.30.559.30">
    <property type="entry name" value="Nonribosomal peptide synthetase, condensation domain"/>
    <property type="match status" value="2"/>
</dbReference>
<dbReference type="Pfam" id="PF00668">
    <property type="entry name" value="Condensation"/>
    <property type="match status" value="2"/>
</dbReference>
<dbReference type="Gene3D" id="3.30.300.30">
    <property type="match status" value="3"/>
</dbReference>
<dbReference type="FunFam" id="3.30.300.30:FF:000010">
    <property type="entry name" value="Enterobactin synthetase component F"/>
    <property type="match status" value="1"/>
</dbReference>
<dbReference type="Pfam" id="PF13847">
    <property type="entry name" value="Methyltransf_31"/>
    <property type="match status" value="1"/>
</dbReference>
<dbReference type="PROSITE" id="PS50075">
    <property type="entry name" value="CARRIER"/>
    <property type="match status" value="2"/>
</dbReference>
<dbReference type="InterPro" id="IPR020845">
    <property type="entry name" value="AMP-binding_CS"/>
</dbReference>
<dbReference type="GO" id="GO:0003824">
    <property type="term" value="F:catalytic activity"/>
    <property type="evidence" value="ECO:0007669"/>
    <property type="project" value="InterPro"/>
</dbReference>
<evidence type="ECO:0000256" key="4">
    <source>
        <dbReference type="ARBA" id="ARBA00022553"/>
    </source>
</evidence>
<dbReference type="CDD" id="cd19531">
    <property type="entry name" value="LCL_NRPS-like"/>
    <property type="match status" value="2"/>
</dbReference>
<gene>
    <name evidence="6" type="primary">apnC</name>
</gene>
<dbReference type="SUPFAM" id="SSF47336">
    <property type="entry name" value="ACP-like"/>
    <property type="match status" value="2"/>
</dbReference>
<dbReference type="InterPro" id="IPR036736">
    <property type="entry name" value="ACP-like_sf"/>
</dbReference>
<comment type="similarity">
    <text evidence="2">Belongs to the ATP-dependent AMP-binding enzyme family.</text>
</comment>
<dbReference type="FunFam" id="3.30.559.30:FF:000001">
    <property type="entry name" value="Non-ribosomal peptide synthetase"/>
    <property type="match status" value="1"/>
</dbReference>
<dbReference type="SMART" id="SM00823">
    <property type="entry name" value="PKS_PP"/>
    <property type="match status" value="2"/>
</dbReference>
<dbReference type="InterPro" id="IPR029063">
    <property type="entry name" value="SAM-dependent_MTases_sf"/>
</dbReference>
<dbReference type="GO" id="GO:0031177">
    <property type="term" value="F:phosphopantetheine binding"/>
    <property type="evidence" value="ECO:0007669"/>
    <property type="project" value="InterPro"/>
</dbReference>
<dbReference type="NCBIfam" id="TIGR01733">
    <property type="entry name" value="AA-adenyl-dom"/>
    <property type="match status" value="2"/>
</dbReference>
<dbReference type="FunFam" id="3.40.50.980:FF:000001">
    <property type="entry name" value="Non-ribosomal peptide synthetase"/>
    <property type="match status" value="2"/>
</dbReference>
<dbReference type="PANTHER" id="PTHR45527:SF1">
    <property type="entry name" value="FATTY ACID SYNTHASE"/>
    <property type="match status" value="1"/>
</dbReference>
<keyword evidence="4" id="KW-0597">Phosphoprotein</keyword>
<dbReference type="Gene3D" id="3.40.50.150">
    <property type="entry name" value="Vaccinia Virus protein VP39"/>
    <property type="match status" value="1"/>
</dbReference>
<dbReference type="PROSITE" id="PS00455">
    <property type="entry name" value="AMP_BINDING"/>
    <property type="match status" value="2"/>
</dbReference>
<protein>
    <submittedName>
        <fullName evidence="6">ApnC</fullName>
    </submittedName>
</protein>
<dbReference type="Gene3D" id="1.10.1200.10">
    <property type="entry name" value="ACP-like"/>
    <property type="match status" value="2"/>
</dbReference>
<dbReference type="InterPro" id="IPR006162">
    <property type="entry name" value="Ppantetheine_attach_site"/>
</dbReference>
<sequence>MSDLLKRLENLSPEKRELVLQKLKQQQSKTSNNQKKQKLSLIPVPREGDIPLSFAQTRLWFLAQFDQENSPYHVPIFWQIKGSLNLNALEQAIAEIIDRHEVLRTTFSVVNESPVQVINPPYQLSIPVINLEGETENIKLEKARQLATEELQTSFDLSISPLLRVKLLKINPQFHILLLVIHHIIFDGWSVDLFRQELSNLYSSFSLNKPASLPKLALQYADFAHWQRQWLQGKILETQLNYWRQQLKNAPPLLEFPIDKPRPSVQTYEGSSQSIHLNLTLTQQLKGLSQTSGTTLFMTLLTAFTVLLYRYSEQEDIVIGTAIANRNRQELEPLMGFFVNTLALRTNLQGHLTFLELLQQVKDRTLESYDHQDLPFEKLIDELHIERSLSNHPLFQVFFTLQNEAKETLELPELTISNFDWENKITLFDLGLICRETPQGLIAELEYRTDLFAAKTIQGIVEHLEILLHGIVDNPQQSINTLPLLTESNQKQLEIWNQTDSNYFQDKTLIDLFEEQVNKTPDKTALVFEQTSLTYQELNQKANQLAHYLRENYQIEPDSLIGICTERSLEMVIGLLGVLKAGAAYVPIDSDYPEDRIRFILENSKISVLLTQSFVQDKLSLSYLKSLSKFIDLDHFDYDLFPNYNLTVQSKPNHLAYVIYTSGSTGQPKGVMIEHQSIVNLCLNWGKLFHVNPQSRLLQFGSFSFDLSIGEIATNLSHGACLYLAGKETLLPTQTLVNFLETNQITHSFLSPSALSVLPQANLSHLENITVGGEACSSEVVEKWANQRRLFNCYGPTETTVTATFSPCEANGQKPNIGKPLDNIRAYILDRNQQILPPGIPGELCIAGVCLARGYLNRPDLTAEKFVEVNLLGKTERIYKTGDLAKCGDDGNLEFLGRIDQQVKLRGFRIELGEIEAVLLEHPVVKEAVVNLYETENNQQLVAYIIPQEKQRDVRDELKSLLKSRLPNYMIPSQIMILETLPLTPNGKLDKKALPIPDLKIFTDGEMPVIPTEELLASLWQDLLQIKSVGRRDNFFELGGHSLLATQLVTRIRNSFGVELAVRKVFEHPQLSELATEISQVSSAVSLPPIIPQAKNAPKTLSFAQSRLWFLAQLEGLGISAIYNMPMALQLQGNLNLEALKLSFFYLIERHSILRTYFPSIAGKPQVIIQNSEEIEVLAIENLQNLDSQTQKETLQELVNNHAQEPFNLNTGPLFKAKLLQLGERDFVLLINMHHIISDGWSMGVFKREWQQLYRALVKGQTPQWEPLPIDYTDYAAWQQNWLQGDVLETQLNYWKNQLNHAPALLELPTDYSRPPQQSYKGVLYECELTAELTHKLKHLSQKQGVTLFMTALAAFSVLLSRYSGQSDLCIGSPIANRTHSQTEDLMGFFVNTLVLRNKINFDNSFIDLLQQTRQICLDAYAHQDIPFEYLVEQLQPERSLSYNPLFQVMLVLQNTAEVGTKISLPELEIKWFEQNYPFAKFDLKLDLSEYDNKLHCVWEYATDLFAGETIQRMAQHWEILLEAIVDSPQQPIYELPFITTTEIEQFKIWNQTDIDYPKDQTLVTLFEYQATKTPDNIAVIFKEQSLTYQQLNEKANQLANYLSDFKKQHQLPNNSLIGICVERSPDMIISLLAILKTGSAYVPIDPNYPRDRIQFILEDSQVHLLITTDLFQEKLSIKQQNNSCVVISLDQKKWQNQLINNPPRQSNPHDLAYIIYTSGSTGKPKGVAIAHYSPAVLLKWAHSVFSAEQLSGVLASTSICFDLSIFEMFVSLTQGGSIIIVKNALDTEQIRNSIVPITLINTVPSAAAELLNMNAIPATVQVINLAGEPLKNSLVQALYKQTSAKLIYNLYGPSEDTTYSTFTKVFRNAQQEPTIGKAIANTRIYILDSYNQPVAPGIPGELCIAGSGLAQGYWNHPDLSAEKFINLNLFNQTERIYKTGDLARWLLDGNLQYLGRIDHQVKIRGFRIELGEIEASLVKHPDIKEAVVIARKNTDFDANLVAYIVLSKKDSETEYLQGEQVEMWQEVFNKAYFQPQTPENDFTLNLAGWNDSYTGEPIPQNLMEEWRDKTVEQILELAPKRVWEIGCGTGMLLFKIAPHCQTFIGTDFSTKALQYVQENLTSQNLEKKVTLKQSPANQFEGIVPQSYDLVILNSVIQYFPSVDYLLAVLDGVINSIETGGKILIGDVRNFKLLEAFHTAVEFYRADDDLSIKELRQRIRNSLRTEEELLIDPNLFIYLKQKYPRISQVQIELKRGYNQTEMNRFRYDVVLYLDQPQTLVTQWQWLDWQVEKLNLKTIQNILNTQEPDLLGIENIPNIRLISEMVLLEKIPEFEGTIKQLKAILSQMEIGINPEALRTLTEDLPYTPFVQYSDREFSTYQVIFQRNTTYPFSQPRFASKNSLDPLNWKNYANQPLTLDTNHVDPALIAQFREFLGQTLPDYMIPSHFVQLEKLPLTPNGKIDRKVLPDPNTPILLTDIELPENPTEELLAGLWAKLLKYEVISRQDNFFNLGGHSLLATQLIARIRDQLKVELPLSKVFEYPILKELANYLDTCLWVNASEDSQPLDLNEEEIEL</sequence>
<dbReference type="Gene3D" id="3.30.559.10">
    <property type="entry name" value="Chloramphenicol acetyltransferase-like domain"/>
    <property type="match status" value="2"/>
</dbReference>
<dbReference type="Gene3D" id="2.30.38.10">
    <property type="entry name" value="Luciferase, Domain 3"/>
    <property type="match status" value="2"/>
</dbReference>
<name>A0A1U9WVN1_PLARU</name>
<dbReference type="Pfam" id="PF00501">
    <property type="entry name" value="AMP-binding"/>
    <property type="match status" value="2"/>
</dbReference>
<dbReference type="GO" id="GO:0005737">
    <property type="term" value="C:cytoplasm"/>
    <property type="evidence" value="ECO:0007669"/>
    <property type="project" value="TreeGrafter"/>
</dbReference>
<dbReference type="CDD" id="cd02440">
    <property type="entry name" value="AdoMet_MTases"/>
    <property type="match status" value="1"/>
</dbReference>
<evidence type="ECO:0000256" key="3">
    <source>
        <dbReference type="ARBA" id="ARBA00022450"/>
    </source>
</evidence>
<dbReference type="PANTHER" id="PTHR45527">
    <property type="entry name" value="NONRIBOSOMAL PEPTIDE SYNTHETASE"/>
    <property type="match status" value="1"/>
</dbReference>
<dbReference type="FunFam" id="3.40.50.12780:FF:000012">
    <property type="entry name" value="Non-ribosomal peptide synthetase"/>
    <property type="match status" value="1"/>
</dbReference>
<dbReference type="FunFam" id="1.10.1200.10:FF:000005">
    <property type="entry name" value="Nonribosomal peptide synthetase 1"/>
    <property type="match status" value="2"/>
</dbReference>
<dbReference type="EMBL" id="KU665235">
    <property type="protein sequence ID" value="AQY60317.1"/>
    <property type="molecule type" value="Genomic_DNA"/>
</dbReference>
<dbReference type="InterPro" id="IPR020806">
    <property type="entry name" value="PKS_PP-bd"/>
</dbReference>
<feature type="domain" description="Carrier" evidence="5">
    <location>
        <begin position="2480"/>
        <end position="2555"/>
    </location>
</feature>
<dbReference type="SUPFAM" id="SSF56801">
    <property type="entry name" value="Acetyl-CoA synthetase-like"/>
    <property type="match status" value="2"/>
</dbReference>
<comment type="cofactor">
    <cofactor evidence="1">
        <name>pantetheine 4'-phosphate</name>
        <dbReference type="ChEBI" id="CHEBI:47942"/>
    </cofactor>
</comment>
<dbReference type="InterPro" id="IPR025714">
    <property type="entry name" value="Methyltranfer_dom"/>
</dbReference>
<dbReference type="SUPFAM" id="SSF52777">
    <property type="entry name" value="CoA-dependent acyltransferases"/>
    <property type="match status" value="4"/>
</dbReference>
<dbReference type="FunFam" id="3.30.559.10:FF:000012">
    <property type="entry name" value="Non-ribosomal peptide synthetase"/>
    <property type="match status" value="2"/>
</dbReference>
<dbReference type="GO" id="GO:0043041">
    <property type="term" value="P:amino acid activation for nonribosomal peptide biosynthetic process"/>
    <property type="evidence" value="ECO:0007669"/>
    <property type="project" value="TreeGrafter"/>
</dbReference>
<dbReference type="InterPro" id="IPR001242">
    <property type="entry name" value="Condensation_dom"/>
</dbReference>
<dbReference type="GO" id="GO:0044550">
    <property type="term" value="P:secondary metabolite biosynthetic process"/>
    <property type="evidence" value="ECO:0007669"/>
    <property type="project" value="UniProtKB-ARBA"/>
</dbReference>
<dbReference type="Pfam" id="PF13193">
    <property type="entry name" value="AMP-binding_C"/>
    <property type="match status" value="1"/>
</dbReference>
<dbReference type="PROSITE" id="PS00012">
    <property type="entry name" value="PHOSPHOPANTETHEINE"/>
    <property type="match status" value="1"/>
</dbReference>
<evidence type="ECO:0000256" key="1">
    <source>
        <dbReference type="ARBA" id="ARBA00001957"/>
    </source>
</evidence>
<reference evidence="6" key="1">
    <citation type="journal article" date="2017" name="Front. Microbiol.">
        <title>Evolution of Anabaenopeptin Peptide Structural Variability in the Cyanobacterium Planktothrix.</title>
        <authorList>
            <person name="Entfellner E."/>
            <person name="Frei M."/>
            <person name="Christiansen G."/>
            <person name="Deng L."/>
            <person name="Blom J."/>
            <person name="Kurmayer R."/>
        </authorList>
    </citation>
    <scope>NUCLEOTIDE SEQUENCE</scope>
    <source>
        <strain evidence="6">No108</strain>
    </source>
</reference>
<proteinExistence type="inferred from homology"/>
<dbReference type="InterPro" id="IPR045851">
    <property type="entry name" value="AMP-bd_C_sf"/>
</dbReference>
<dbReference type="InterPro" id="IPR000873">
    <property type="entry name" value="AMP-dep_synth/lig_dom"/>
</dbReference>
<evidence type="ECO:0000256" key="2">
    <source>
        <dbReference type="ARBA" id="ARBA00006432"/>
    </source>
</evidence>
<dbReference type="InterPro" id="IPR009081">
    <property type="entry name" value="PP-bd_ACP"/>
</dbReference>
<accession>A0A1U9WVN1</accession>